<feature type="domain" description="Double zinc ribbon" evidence="2">
    <location>
        <begin position="34"/>
        <end position="80"/>
    </location>
</feature>
<dbReference type="InterPro" id="IPR051910">
    <property type="entry name" value="ComF/GntX_DNA_util-trans"/>
</dbReference>
<dbReference type="InterPro" id="IPR000836">
    <property type="entry name" value="PRTase_dom"/>
</dbReference>
<dbReference type="Pfam" id="PF18912">
    <property type="entry name" value="DZR_2"/>
    <property type="match status" value="1"/>
</dbReference>
<protein>
    <submittedName>
        <fullName evidence="3">ComF family protein</fullName>
    </submittedName>
</protein>
<dbReference type="EMBL" id="JBBYXI010000004">
    <property type="protein sequence ID" value="MEN3931669.1"/>
    <property type="molecule type" value="Genomic_DNA"/>
</dbReference>
<dbReference type="CDD" id="cd06223">
    <property type="entry name" value="PRTases_typeI"/>
    <property type="match status" value="1"/>
</dbReference>
<evidence type="ECO:0000256" key="1">
    <source>
        <dbReference type="ARBA" id="ARBA00008007"/>
    </source>
</evidence>
<dbReference type="Proteomes" id="UP001418637">
    <property type="component" value="Unassembled WGS sequence"/>
</dbReference>
<reference evidence="3 4" key="1">
    <citation type="submission" date="2024-04" db="EMBL/GenBank/DDBJ databases">
        <title>A novel species isolated from cricket.</title>
        <authorList>
            <person name="Wang H.-C."/>
        </authorList>
    </citation>
    <scope>NUCLEOTIDE SEQUENCE [LARGE SCALE GENOMIC DNA]</scope>
    <source>
        <strain evidence="3 4">WL0021</strain>
    </source>
</reference>
<dbReference type="SUPFAM" id="SSF53271">
    <property type="entry name" value="PRTase-like"/>
    <property type="match status" value="1"/>
</dbReference>
<dbReference type="InterPro" id="IPR029057">
    <property type="entry name" value="PRTase-like"/>
</dbReference>
<organism evidence="3 4">
    <name type="scientific">Hohaiivirga grylli</name>
    <dbReference type="NCBI Taxonomy" id="3133970"/>
    <lineage>
        <taxon>Bacteria</taxon>
        <taxon>Pseudomonadati</taxon>
        <taxon>Pseudomonadota</taxon>
        <taxon>Alphaproteobacteria</taxon>
        <taxon>Hyphomicrobiales</taxon>
        <taxon>Methylobacteriaceae</taxon>
        <taxon>Hohaiivirga</taxon>
    </lineage>
</organism>
<name>A0ABV0BL10_9HYPH</name>
<accession>A0ABV0BL10</accession>
<comment type="similarity">
    <text evidence="1">Belongs to the ComF/GntX family.</text>
</comment>
<evidence type="ECO:0000313" key="3">
    <source>
        <dbReference type="EMBL" id="MEN3931669.1"/>
    </source>
</evidence>
<evidence type="ECO:0000259" key="2">
    <source>
        <dbReference type="Pfam" id="PF18912"/>
    </source>
</evidence>
<gene>
    <name evidence="3" type="ORF">WJT86_11450</name>
</gene>
<evidence type="ECO:0000313" key="4">
    <source>
        <dbReference type="Proteomes" id="UP001418637"/>
    </source>
</evidence>
<proteinExistence type="inferred from homology"/>
<dbReference type="PANTHER" id="PTHR47505:SF1">
    <property type="entry name" value="DNA UTILIZATION PROTEIN YHGH"/>
    <property type="match status" value="1"/>
</dbReference>
<keyword evidence="4" id="KW-1185">Reference proteome</keyword>
<dbReference type="PANTHER" id="PTHR47505">
    <property type="entry name" value="DNA UTILIZATION PROTEIN YHGH"/>
    <property type="match status" value="1"/>
</dbReference>
<comment type="caution">
    <text evidence="3">The sequence shown here is derived from an EMBL/GenBank/DDBJ whole genome shotgun (WGS) entry which is preliminary data.</text>
</comment>
<dbReference type="InterPro" id="IPR044005">
    <property type="entry name" value="DZR_2"/>
</dbReference>
<sequence>MQSKIRPSVGSSTAKHFLSGKPYRFLTRCFRHFTDFLYPPACLNCRLPTEQPDALCPKCWGQLELIEQPYCERLGIPITESADGPIISPRAMAEPPVYGRARSACRYEGLARHLVYALKYGDKPEYAKIMGRMMHTAGRELIDQCDLIIPIPMHRRRLFHRHYNQAVILANTISQISGCQSSASALRRIRPTQAQSFLNKAQRRKNLKRAFAVAQKEAPMIKGARILLVDDVLTSGATADSAANVLLHTGASAVDILTFARVVKNYI</sequence>
<dbReference type="Gene3D" id="3.40.50.2020">
    <property type="match status" value="1"/>
</dbReference>